<proteinExistence type="predicted"/>
<gene>
    <name evidence="1" type="ORF">CP557_03410</name>
</gene>
<dbReference type="Pfam" id="PF24033">
    <property type="entry name" value="DUF7342"/>
    <property type="match status" value="1"/>
</dbReference>
<accession>A0A2A5QS46</accession>
<dbReference type="Proteomes" id="UP000219689">
    <property type="component" value="Unassembled WGS sequence"/>
</dbReference>
<name>A0A2A5QS46_9EURY</name>
<organism evidence="1 2">
    <name type="scientific">Natrinema ejinorense</name>
    <dbReference type="NCBI Taxonomy" id="373386"/>
    <lineage>
        <taxon>Archaea</taxon>
        <taxon>Methanobacteriati</taxon>
        <taxon>Methanobacteriota</taxon>
        <taxon>Stenosarchaea group</taxon>
        <taxon>Halobacteria</taxon>
        <taxon>Halobacteriales</taxon>
        <taxon>Natrialbaceae</taxon>
        <taxon>Natrinema</taxon>
    </lineage>
</organism>
<sequence length="153" mass="17845">MTTFDLRAWTEEMTAHERVRAVVELLDEPTTVEEVAERADVSCEEVDSELGRLQNEALVRFEEVDGEPHVRPDVSNLFREDIERLVDNHDRGELESELQAMLGEREELRDVYDVDSASDLPDDKQEMQNVASTWEALEADIRLYQYALRRYED</sequence>
<dbReference type="InterPro" id="IPR055766">
    <property type="entry name" value="DUF7342"/>
</dbReference>
<keyword evidence="2" id="KW-1185">Reference proteome</keyword>
<evidence type="ECO:0000313" key="1">
    <source>
        <dbReference type="EMBL" id="PCR89666.1"/>
    </source>
</evidence>
<dbReference type="AlphaFoldDB" id="A0A2A5QS46"/>
<evidence type="ECO:0000313" key="2">
    <source>
        <dbReference type="Proteomes" id="UP000219689"/>
    </source>
</evidence>
<evidence type="ECO:0008006" key="3">
    <source>
        <dbReference type="Google" id="ProtNLM"/>
    </source>
</evidence>
<comment type="caution">
    <text evidence="1">The sequence shown here is derived from an EMBL/GenBank/DDBJ whole genome shotgun (WGS) entry which is preliminary data.</text>
</comment>
<reference evidence="1 2" key="1">
    <citation type="submission" date="2017-09" db="EMBL/GenBank/DDBJ databases">
        <title>Genome sequences of Natrinema ejinorence JCM 13890T.</title>
        <authorList>
            <person name="Roh S.W."/>
            <person name="Kim Y.B."/>
            <person name="Kim J.Y."/>
        </authorList>
    </citation>
    <scope>NUCLEOTIDE SEQUENCE [LARGE SCALE GENOMIC DNA]</scope>
    <source>
        <strain evidence="1 2">JCM 13890</strain>
    </source>
</reference>
<dbReference type="OrthoDB" id="183382at2157"/>
<dbReference type="RefSeq" id="WP_097378612.1">
    <property type="nucleotide sequence ID" value="NZ_NXNI01000001.1"/>
</dbReference>
<protein>
    <recommendedName>
        <fullName evidence="3">ArsR family transcriptional regulator</fullName>
    </recommendedName>
</protein>
<dbReference type="EMBL" id="NXNI01000001">
    <property type="protein sequence ID" value="PCR89666.1"/>
    <property type="molecule type" value="Genomic_DNA"/>
</dbReference>